<sequence length="268" mass="31415">MKKITTLLLISCLLLQSCEMIEYHPYDGRISGETGINQKNIERIETACAEKSTIRFILISDTQRWYDETEDVVKLINKRNDIDFVIHGGDISDFGLTKEFMWQRDILNKLTVPYVVLLGNHDCLANGIEIFEKVFGEVNFSFIAGRTKFVCLNTNALEFDYSYPVPDFKFIEQEMVSRKDDFDKTVMAMHVRPFSDQFNDNVANVFQRYIKEFPKLQFCLHGHNHSLEENDLFEDGIIYYGISNIAKRKYYVFTLKPDDTYDYEVVEF</sequence>
<comment type="caution">
    <text evidence="2">The sequence shown here is derived from an EMBL/GenBank/DDBJ whole genome shotgun (WGS) entry which is preliminary data.</text>
</comment>
<evidence type="ECO:0000259" key="1">
    <source>
        <dbReference type="Pfam" id="PF00149"/>
    </source>
</evidence>
<dbReference type="PROSITE" id="PS51257">
    <property type="entry name" value="PROKAR_LIPOPROTEIN"/>
    <property type="match status" value="1"/>
</dbReference>
<dbReference type="Gene3D" id="3.60.21.10">
    <property type="match status" value="1"/>
</dbReference>
<dbReference type="InterPro" id="IPR004843">
    <property type="entry name" value="Calcineurin-like_PHP"/>
</dbReference>
<organism evidence="2 3">
    <name type="scientific">Dysgonomonas hofstadii</name>
    <dbReference type="NCBI Taxonomy" id="637886"/>
    <lineage>
        <taxon>Bacteria</taxon>
        <taxon>Pseudomonadati</taxon>
        <taxon>Bacteroidota</taxon>
        <taxon>Bacteroidia</taxon>
        <taxon>Bacteroidales</taxon>
        <taxon>Dysgonomonadaceae</taxon>
        <taxon>Dysgonomonas</taxon>
    </lineage>
</organism>
<accession>A0A840CRD2</accession>
<dbReference type="GO" id="GO:0016787">
    <property type="term" value="F:hydrolase activity"/>
    <property type="evidence" value="ECO:0007669"/>
    <property type="project" value="InterPro"/>
</dbReference>
<dbReference type="PANTHER" id="PTHR43143:SF1">
    <property type="entry name" value="SERINE_THREONINE-PROTEIN PHOSPHATASE CPPED1"/>
    <property type="match status" value="1"/>
</dbReference>
<dbReference type="Proteomes" id="UP000555103">
    <property type="component" value="Unassembled WGS sequence"/>
</dbReference>
<dbReference type="InterPro" id="IPR051918">
    <property type="entry name" value="STPP_CPPED1"/>
</dbReference>
<proteinExistence type="predicted"/>
<gene>
    <name evidence="2" type="ORF">GGR21_002614</name>
</gene>
<reference evidence="2 3" key="1">
    <citation type="submission" date="2020-08" db="EMBL/GenBank/DDBJ databases">
        <title>Genomic Encyclopedia of Type Strains, Phase IV (KMG-IV): sequencing the most valuable type-strain genomes for metagenomic binning, comparative biology and taxonomic classification.</title>
        <authorList>
            <person name="Goeker M."/>
        </authorList>
    </citation>
    <scope>NUCLEOTIDE SEQUENCE [LARGE SCALE GENOMIC DNA]</scope>
    <source>
        <strain evidence="2 3">DSM 104969</strain>
    </source>
</reference>
<dbReference type="EMBL" id="JACIEP010000008">
    <property type="protein sequence ID" value="MBB4036708.1"/>
    <property type="molecule type" value="Genomic_DNA"/>
</dbReference>
<keyword evidence="3" id="KW-1185">Reference proteome</keyword>
<dbReference type="AlphaFoldDB" id="A0A840CRD2"/>
<dbReference type="InterPro" id="IPR029052">
    <property type="entry name" value="Metallo-depent_PP-like"/>
</dbReference>
<evidence type="ECO:0000313" key="2">
    <source>
        <dbReference type="EMBL" id="MBB4036708.1"/>
    </source>
</evidence>
<dbReference type="RefSeq" id="WP_183307597.1">
    <property type="nucleotide sequence ID" value="NZ_JACIEP010000008.1"/>
</dbReference>
<protein>
    <submittedName>
        <fullName evidence="2">3',5'-cyclic AMP phosphodiesterase CpdA</fullName>
    </submittedName>
</protein>
<dbReference type="PANTHER" id="PTHR43143">
    <property type="entry name" value="METALLOPHOSPHOESTERASE, CALCINEURIN SUPERFAMILY"/>
    <property type="match status" value="1"/>
</dbReference>
<feature type="domain" description="Calcineurin-like phosphoesterase" evidence="1">
    <location>
        <begin position="54"/>
        <end position="226"/>
    </location>
</feature>
<dbReference type="SUPFAM" id="SSF56300">
    <property type="entry name" value="Metallo-dependent phosphatases"/>
    <property type="match status" value="1"/>
</dbReference>
<evidence type="ECO:0000313" key="3">
    <source>
        <dbReference type="Proteomes" id="UP000555103"/>
    </source>
</evidence>
<name>A0A840CRD2_9BACT</name>
<dbReference type="Pfam" id="PF00149">
    <property type="entry name" value="Metallophos"/>
    <property type="match status" value="1"/>
</dbReference>